<reference evidence="2" key="2">
    <citation type="submission" date="2021-12" db="EMBL/GenBank/DDBJ databases">
        <title>Resequencing data analysis of finger millet.</title>
        <authorList>
            <person name="Hatakeyama M."/>
            <person name="Aluri S."/>
            <person name="Balachadran M.T."/>
            <person name="Sivarajan S.R."/>
            <person name="Poveda L."/>
            <person name="Shimizu-Inatsugi R."/>
            <person name="Schlapbach R."/>
            <person name="Sreeman S.M."/>
            <person name="Shimizu K.K."/>
        </authorList>
    </citation>
    <scope>NUCLEOTIDE SEQUENCE</scope>
</reference>
<comment type="caution">
    <text evidence="2">The sequence shown here is derived from an EMBL/GenBank/DDBJ whole genome shotgun (WGS) entry which is preliminary data.</text>
</comment>
<dbReference type="Proteomes" id="UP001054889">
    <property type="component" value="Unassembled WGS sequence"/>
</dbReference>
<dbReference type="EMBL" id="BQKI01000013">
    <property type="protein sequence ID" value="GJN06890.1"/>
    <property type="molecule type" value="Genomic_DNA"/>
</dbReference>
<dbReference type="InterPro" id="IPR001810">
    <property type="entry name" value="F-box_dom"/>
</dbReference>
<evidence type="ECO:0000313" key="2">
    <source>
        <dbReference type="EMBL" id="GJN06890.1"/>
    </source>
</evidence>
<keyword evidence="3" id="KW-1185">Reference proteome</keyword>
<dbReference type="InterPro" id="IPR036047">
    <property type="entry name" value="F-box-like_dom_sf"/>
</dbReference>
<dbReference type="SUPFAM" id="SSF81383">
    <property type="entry name" value="F-box domain"/>
    <property type="match status" value="1"/>
</dbReference>
<evidence type="ECO:0000313" key="3">
    <source>
        <dbReference type="Proteomes" id="UP001054889"/>
    </source>
</evidence>
<sequence length="182" mass="20112">MSFSLFLRYCSITTHLRASVHGDLLDNTRDWDSTELKFGGVNLDLGINKIHIILGTLIQVLSISICVAKNKLYDKKLVLGRYGSEFCVAMSNSSIQTHPHFPILCSLAAPALRTPPARPSTQLATKHLPMASGADHISDLPEGVLHHILSLLPTHDAVRTCVLAHRWRDLWRSAPAVRIFGC</sequence>
<dbReference type="Pfam" id="PF00646">
    <property type="entry name" value="F-box"/>
    <property type="match status" value="1"/>
</dbReference>
<dbReference type="Gene3D" id="1.20.1280.50">
    <property type="match status" value="1"/>
</dbReference>
<accession>A0AAV5D8Z4</accession>
<dbReference type="PANTHER" id="PTHR34223">
    <property type="entry name" value="OS11G0201299 PROTEIN"/>
    <property type="match status" value="1"/>
</dbReference>
<dbReference type="CDD" id="cd22160">
    <property type="entry name" value="F-box_AtFBL13-like"/>
    <property type="match status" value="1"/>
</dbReference>
<evidence type="ECO:0000259" key="1">
    <source>
        <dbReference type="PROSITE" id="PS50181"/>
    </source>
</evidence>
<dbReference type="InterPro" id="IPR053197">
    <property type="entry name" value="F-box_SCFL_complex_component"/>
</dbReference>
<feature type="domain" description="F-box" evidence="1">
    <location>
        <begin position="134"/>
        <end position="170"/>
    </location>
</feature>
<dbReference type="AlphaFoldDB" id="A0AAV5D8Z4"/>
<protein>
    <recommendedName>
        <fullName evidence="1">F-box domain-containing protein</fullName>
    </recommendedName>
</protein>
<dbReference type="PANTHER" id="PTHR34223:SF47">
    <property type="entry name" value="OS11G0207800 PROTEIN"/>
    <property type="match status" value="1"/>
</dbReference>
<name>A0AAV5D8Z4_ELECO</name>
<gene>
    <name evidence="2" type="primary">ga24663</name>
    <name evidence="2" type="ORF">PR202_ga24663</name>
</gene>
<dbReference type="PROSITE" id="PS50181">
    <property type="entry name" value="FBOX"/>
    <property type="match status" value="1"/>
</dbReference>
<organism evidence="2 3">
    <name type="scientific">Eleusine coracana subsp. coracana</name>
    <dbReference type="NCBI Taxonomy" id="191504"/>
    <lineage>
        <taxon>Eukaryota</taxon>
        <taxon>Viridiplantae</taxon>
        <taxon>Streptophyta</taxon>
        <taxon>Embryophyta</taxon>
        <taxon>Tracheophyta</taxon>
        <taxon>Spermatophyta</taxon>
        <taxon>Magnoliopsida</taxon>
        <taxon>Liliopsida</taxon>
        <taxon>Poales</taxon>
        <taxon>Poaceae</taxon>
        <taxon>PACMAD clade</taxon>
        <taxon>Chloridoideae</taxon>
        <taxon>Cynodonteae</taxon>
        <taxon>Eleusininae</taxon>
        <taxon>Eleusine</taxon>
    </lineage>
</organism>
<dbReference type="InterPro" id="IPR053781">
    <property type="entry name" value="F-box_AtFBL13-like"/>
</dbReference>
<reference evidence="2" key="1">
    <citation type="journal article" date="2018" name="DNA Res.">
        <title>Multiple hybrid de novo genome assembly of finger millet, an orphan allotetraploid crop.</title>
        <authorList>
            <person name="Hatakeyama M."/>
            <person name="Aluri S."/>
            <person name="Balachadran M.T."/>
            <person name="Sivarajan S.R."/>
            <person name="Patrignani A."/>
            <person name="Gruter S."/>
            <person name="Poveda L."/>
            <person name="Shimizu-Inatsugi R."/>
            <person name="Baeten J."/>
            <person name="Francoijs K.J."/>
            <person name="Nataraja K.N."/>
            <person name="Reddy Y.A.N."/>
            <person name="Phadnis S."/>
            <person name="Ravikumar R.L."/>
            <person name="Schlapbach R."/>
            <person name="Sreeman S.M."/>
            <person name="Shimizu K.K."/>
        </authorList>
    </citation>
    <scope>NUCLEOTIDE SEQUENCE</scope>
</reference>
<proteinExistence type="predicted"/>